<dbReference type="Proteomes" id="UP000827284">
    <property type="component" value="Unassembled WGS sequence"/>
</dbReference>
<evidence type="ECO:0000256" key="1">
    <source>
        <dbReference type="SAM" id="MobiDB-lite"/>
    </source>
</evidence>
<feature type="compositionally biased region" description="Gly residues" evidence="1">
    <location>
        <begin position="212"/>
        <end position="224"/>
    </location>
</feature>
<keyword evidence="2" id="KW-1133">Transmembrane helix</keyword>
<evidence type="ECO:0000313" key="4">
    <source>
        <dbReference type="Proteomes" id="UP000827284"/>
    </source>
</evidence>
<name>A0A9P3HHI1_9FUNG</name>
<dbReference type="EMBL" id="BQFW01000012">
    <property type="protein sequence ID" value="GJJ76427.1"/>
    <property type="molecule type" value="Genomic_DNA"/>
</dbReference>
<feature type="compositionally biased region" description="Acidic residues" evidence="1">
    <location>
        <begin position="409"/>
        <end position="418"/>
    </location>
</feature>
<feature type="compositionally biased region" description="Basic and acidic residues" evidence="1">
    <location>
        <begin position="176"/>
        <end position="185"/>
    </location>
</feature>
<organism evidence="3 4">
    <name type="scientific">Entomortierella parvispora</name>
    <dbReference type="NCBI Taxonomy" id="205924"/>
    <lineage>
        <taxon>Eukaryota</taxon>
        <taxon>Fungi</taxon>
        <taxon>Fungi incertae sedis</taxon>
        <taxon>Mucoromycota</taxon>
        <taxon>Mortierellomycotina</taxon>
        <taxon>Mortierellomycetes</taxon>
        <taxon>Mortierellales</taxon>
        <taxon>Mortierellaceae</taxon>
        <taxon>Entomortierella</taxon>
    </lineage>
</organism>
<keyword evidence="2" id="KW-0472">Membrane</keyword>
<evidence type="ECO:0000256" key="2">
    <source>
        <dbReference type="SAM" id="Phobius"/>
    </source>
</evidence>
<feature type="region of interest" description="Disordered" evidence="1">
    <location>
        <begin position="67"/>
        <end position="116"/>
    </location>
</feature>
<dbReference type="OrthoDB" id="2450118at2759"/>
<feature type="compositionally biased region" description="Polar residues" evidence="1">
    <location>
        <begin position="251"/>
        <end position="271"/>
    </location>
</feature>
<feature type="transmembrane region" description="Helical" evidence="2">
    <location>
        <begin position="121"/>
        <end position="143"/>
    </location>
</feature>
<feature type="compositionally biased region" description="Pro residues" evidence="1">
    <location>
        <begin position="100"/>
        <end position="110"/>
    </location>
</feature>
<reference evidence="3" key="1">
    <citation type="submission" date="2021-11" db="EMBL/GenBank/DDBJ databases">
        <authorList>
            <person name="Herlambang A."/>
            <person name="Guo Y."/>
            <person name="Takashima Y."/>
            <person name="Nishizawa T."/>
        </authorList>
    </citation>
    <scope>NUCLEOTIDE SEQUENCE</scope>
    <source>
        <strain evidence="3">E1425</strain>
    </source>
</reference>
<dbReference type="AlphaFoldDB" id="A0A9P3HHI1"/>
<accession>A0A9P3HHI1</accession>
<protein>
    <recommendedName>
        <fullName evidence="5">Mid2 domain-containing protein</fullName>
    </recommendedName>
</protein>
<proteinExistence type="predicted"/>
<sequence length="424" mass="44243">MADCIPSTPGNPGIQLFNTSQTGYTLTPTSGGCTVIKYDLSPSVAVCRSTLSEDCSDIQVVPASTTATTPGALVPSGPSTQGPVFGPNSGGNPQQVSPPTNAPAPAPAPAPSSSSKISTGAIIGAAVGGVAVVVVALALLVAYRRKSRQRRGAAGGRKRLGSGLNVFEDGEEGGEEEKRRQELQRRQQQQQQQNQGREMSEETLVQVQDRSLGGGGGGGGGGPGFHIPPMPAASPLFRATPTAYPTAAVGPSSSVSQQAPMTTATASSFGRNVSPPPLNTIDYKPRSTYQPPVQHHAASANNNNNNKDEGGHSDYIDLIPVEDTPQISHAALPTGPALDSRGKGKARAMDIEEEYEDPEAERRGLLILGGSDGDGTPHPHPQQQQQQQQQQHSQPHQPSVGGRPISVTAEEDDEEINEEEIKYL</sequence>
<feature type="region of interest" description="Disordered" evidence="1">
    <location>
        <begin position="146"/>
        <end position="226"/>
    </location>
</feature>
<evidence type="ECO:0008006" key="5">
    <source>
        <dbReference type="Google" id="ProtNLM"/>
    </source>
</evidence>
<comment type="caution">
    <text evidence="3">The sequence shown here is derived from an EMBL/GenBank/DDBJ whole genome shotgun (WGS) entry which is preliminary data.</text>
</comment>
<feature type="compositionally biased region" description="Basic and acidic residues" evidence="1">
    <location>
        <begin position="306"/>
        <end position="315"/>
    </location>
</feature>
<keyword evidence="4" id="KW-1185">Reference proteome</keyword>
<feature type="compositionally biased region" description="Basic residues" evidence="1">
    <location>
        <begin position="146"/>
        <end position="160"/>
    </location>
</feature>
<keyword evidence="2" id="KW-0812">Transmembrane</keyword>
<feature type="region of interest" description="Disordered" evidence="1">
    <location>
        <begin position="248"/>
        <end position="424"/>
    </location>
</feature>
<reference evidence="3" key="2">
    <citation type="journal article" date="2022" name="Microbiol. Resour. Announc.">
        <title>Whole-Genome Sequence of Entomortierella parvispora E1425, a Mucoromycotan Fungus Associated with Burkholderiaceae-Related Endosymbiotic Bacteria.</title>
        <authorList>
            <person name="Herlambang A."/>
            <person name="Guo Y."/>
            <person name="Takashima Y."/>
            <person name="Narisawa K."/>
            <person name="Ohta H."/>
            <person name="Nishizawa T."/>
        </authorList>
    </citation>
    <scope>NUCLEOTIDE SEQUENCE</scope>
    <source>
        <strain evidence="3">E1425</strain>
    </source>
</reference>
<evidence type="ECO:0000313" key="3">
    <source>
        <dbReference type="EMBL" id="GJJ76427.1"/>
    </source>
</evidence>
<gene>
    <name evidence="3" type="ORF">EMPS_08786</name>
</gene>
<feature type="compositionally biased region" description="Low complexity" evidence="1">
    <location>
        <begin position="186"/>
        <end position="197"/>
    </location>
</feature>
<feature type="compositionally biased region" description="Low complexity" evidence="1">
    <location>
        <begin position="381"/>
        <end position="399"/>
    </location>
</feature>